<dbReference type="EMBL" id="JANRMS010000334">
    <property type="protein sequence ID" value="KAJ3541734.1"/>
    <property type="molecule type" value="Genomic_DNA"/>
</dbReference>
<sequence length="931" mass="104215">MSENLGHIASKQSGLGGFIRRQLLDTNPPIPSVTFESRTAIVTGSNSGLGYECARQLLSLHLSRLIIAVRSQTKGNEAAKALQESFPDARIHVWVLDMAEYSSILDFARRCEALERIDVVILNAGLEWHHYERAGTGHEMLFQVNYLSTMLLGILLIPILRKSRADGPAHLTFVGSDLAYSATWKIDLNKAVFETADDPKNWKLWVPYPQSKLFLLMGASMLSKRVSCEDVIINVANPGMTRGTSLMANMEQSWQVRLIRLFMKIMGRPVETGARQHIHAVVTGPETHGSFLSEGKIKPGCVRDPEDFWSMKWDDAPSPGERTILASNIRRCKVVGQDRCPPGPVNKGRSVNEFPLLRLVLTKNHDGPPHRVHSHAIGRNDLGTNLGSASNHAIVQSWLHECTGNHAGCWPKEPPPLPTRVLDVRLENDHVCVATPPPLTRQRYAALSHCWGGRIEQTLKRTNSNQFQKSIQWSSLPANFRDAIIITRNLGIRYLWIDSLCIVQDSRDDWEKESVKMGSIYRDAAAVIFAAASQGSSGGILNDRPLELGPKPVKLKIFNGAANAAATTLSYFQPDTDETLDRLLHSCPLVTRGWTLQEASLSSRSITYGIRGIYWQCPQQFRGANGTWEGGAENFPQRRAQLNSVLHRCDSFESPLDCRKLFDEYYDLVEDYSRRKLTNPSDKLPAISAITAAMSVALGQGSSTATYLAGLWDIDLPRGLMWQPVEGACRAKDYRSPSWSWATIDGRIEFPAHTELSWQAETWHLKLLDYSVDLQNRTNSFGEINSCRIVVECLTIPLLRSSQKAHRPELSVGSCVYDLPLYGDTEVREPEEVFEVVKNERTYLMTFENMVASEDDESAVGQTIDVELGSQIEHKILIICIGSQSLERNQAKGLIVSKRSGSNDYERVGFLRWFLMDYTSLEPEMETLTLV</sequence>
<proteinExistence type="predicted"/>
<evidence type="ECO:0000313" key="2">
    <source>
        <dbReference type="Proteomes" id="UP001148629"/>
    </source>
</evidence>
<reference evidence="1" key="1">
    <citation type="submission" date="2022-08" db="EMBL/GenBank/DDBJ databases">
        <title>Genome Sequence of Fusarium decemcellulare.</title>
        <authorList>
            <person name="Buettner E."/>
        </authorList>
    </citation>
    <scope>NUCLEOTIDE SEQUENCE</scope>
    <source>
        <strain evidence="1">Babe19</strain>
    </source>
</reference>
<dbReference type="Proteomes" id="UP001148629">
    <property type="component" value="Unassembled WGS sequence"/>
</dbReference>
<organism evidence="1 2">
    <name type="scientific">Fusarium decemcellulare</name>
    <dbReference type="NCBI Taxonomy" id="57161"/>
    <lineage>
        <taxon>Eukaryota</taxon>
        <taxon>Fungi</taxon>
        <taxon>Dikarya</taxon>
        <taxon>Ascomycota</taxon>
        <taxon>Pezizomycotina</taxon>
        <taxon>Sordariomycetes</taxon>
        <taxon>Hypocreomycetidae</taxon>
        <taxon>Hypocreales</taxon>
        <taxon>Nectriaceae</taxon>
        <taxon>Fusarium</taxon>
        <taxon>Fusarium decemcellulare species complex</taxon>
    </lineage>
</organism>
<evidence type="ECO:0000313" key="1">
    <source>
        <dbReference type="EMBL" id="KAJ3541734.1"/>
    </source>
</evidence>
<protein>
    <submittedName>
        <fullName evidence="1">Uncharacterized protein</fullName>
    </submittedName>
</protein>
<comment type="caution">
    <text evidence="1">The sequence shown here is derived from an EMBL/GenBank/DDBJ whole genome shotgun (WGS) entry which is preliminary data.</text>
</comment>
<name>A0ACC1SL04_9HYPO</name>
<keyword evidence="2" id="KW-1185">Reference proteome</keyword>
<accession>A0ACC1SL04</accession>
<gene>
    <name evidence="1" type="ORF">NM208_g4467</name>
</gene>